<dbReference type="AlphaFoldDB" id="X5GLR4"/>
<keyword evidence="1" id="KW-1133">Transmembrane helix</keyword>
<reference evidence="2 3" key="1">
    <citation type="submission" date="2014-03" db="EMBL/GenBank/DDBJ databases">
        <title>Sequencing and Comparison of Genomes and Transcriptome Profiles of Human Ehrlichiosis Agents.</title>
        <authorList>
            <person name="Lin M."/>
            <person name="Daugherty S.C."/>
            <person name="Nagaraj S."/>
            <person name="Cheng Z."/>
            <person name="Xiong Q."/>
            <person name="Lin F.-Y."/>
            <person name="Sengamalay N."/>
            <person name="Ott S."/>
            <person name="Godinez A."/>
            <person name="Tallon L.J."/>
            <person name="Sadzewicz L."/>
            <person name="Fraser C.M."/>
            <person name="Dunning Hotopp J.C."/>
            <person name="Rikihisa Y."/>
        </authorList>
    </citation>
    <scope>NUCLEOTIDE SEQUENCE [LARGE SCALE GENOMIC DNA]</scope>
    <source>
        <strain evidence="2 3">HF</strain>
    </source>
</reference>
<dbReference type="HOGENOM" id="CLU_1084767_0_0_5"/>
<keyword evidence="1" id="KW-0472">Membrane</keyword>
<dbReference type="EMBL" id="CP007474">
    <property type="protein sequence ID" value="AHX05076.1"/>
    <property type="molecule type" value="Genomic_DNA"/>
</dbReference>
<protein>
    <submittedName>
        <fullName evidence="2">Putative membrane protein</fullName>
    </submittedName>
</protein>
<dbReference type="RefSeq" id="WP_044194926.1">
    <property type="nucleotide sequence ID" value="NZ_CP007474.1"/>
</dbReference>
<keyword evidence="3" id="KW-1185">Reference proteome</keyword>
<organism evidence="2 3">
    <name type="scientific">Ehrlichia japonica</name>
    <dbReference type="NCBI Taxonomy" id="391036"/>
    <lineage>
        <taxon>Bacteria</taxon>
        <taxon>Pseudomonadati</taxon>
        <taxon>Pseudomonadota</taxon>
        <taxon>Alphaproteobacteria</taxon>
        <taxon>Rickettsiales</taxon>
        <taxon>Anaplasmataceae</taxon>
        <taxon>Ehrlichia</taxon>
    </lineage>
</organism>
<dbReference type="OrthoDB" id="7163272at2"/>
<feature type="transmembrane region" description="Helical" evidence="1">
    <location>
        <begin position="12"/>
        <end position="37"/>
    </location>
</feature>
<evidence type="ECO:0000256" key="1">
    <source>
        <dbReference type="SAM" id="Phobius"/>
    </source>
</evidence>
<accession>X5GLR4</accession>
<feature type="transmembrane region" description="Helical" evidence="1">
    <location>
        <begin position="86"/>
        <end position="110"/>
    </location>
</feature>
<name>X5GLR4_9RICK</name>
<dbReference type="Proteomes" id="UP000023762">
    <property type="component" value="Chromosome"/>
</dbReference>
<feature type="transmembrane region" description="Helical" evidence="1">
    <location>
        <begin position="160"/>
        <end position="186"/>
    </location>
</feature>
<keyword evidence="1" id="KW-0812">Transmembrane</keyword>
<gene>
    <name evidence="2" type="ORF">EHF_0599</name>
</gene>
<feature type="transmembrane region" description="Helical" evidence="1">
    <location>
        <begin position="192"/>
        <end position="212"/>
    </location>
</feature>
<evidence type="ECO:0000313" key="2">
    <source>
        <dbReference type="EMBL" id="AHX05076.1"/>
    </source>
</evidence>
<dbReference type="KEGG" id="ehh:EHF_0599"/>
<feature type="transmembrane region" description="Helical" evidence="1">
    <location>
        <begin position="116"/>
        <end position="139"/>
    </location>
</feature>
<proteinExistence type="predicted"/>
<evidence type="ECO:0000313" key="3">
    <source>
        <dbReference type="Proteomes" id="UP000023762"/>
    </source>
</evidence>
<sequence>MTQNKTLSYTKIHLIAMIIILSLWNVFFIIKLIPIIPKDVKNLIFSYTAILSISSILLYGINIIYNLNITLKNYKKKSAKKILFSYLGFIGEAASLLGLNIISTITILIFPINKPIAIAASILNILSSLFVIEYASILLDTNIKQYKELKNTNTSTKYTIWSMVNWSAALIISIANVSFTSVSYFIKHNGTDIFKILLFSVYISIITSMVLMKTMQENDPSISLNLQVEAIKSNIAEERQHLTKYQESCEYSR</sequence>
<feature type="transmembrane region" description="Helical" evidence="1">
    <location>
        <begin position="43"/>
        <end position="65"/>
    </location>
</feature>